<dbReference type="RefSeq" id="WP_062030240.1">
    <property type="nucleotide sequence ID" value="NZ_BEWL01000001.1"/>
</dbReference>
<evidence type="ECO:0000313" key="3">
    <source>
        <dbReference type="EMBL" id="KXV37816.1"/>
    </source>
</evidence>
<feature type="chain" id="PRO_5043744504" evidence="1">
    <location>
        <begin position="21"/>
        <end position="96"/>
    </location>
</feature>
<dbReference type="EMBL" id="LHZN01000133">
    <property type="protein sequence ID" value="KXV37816.1"/>
    <property type="molecule type" value="Genomic_DNA"/>
</dbReference>
<gene>
    <name evidence="3" type="ORF">AD941_08895</name>
    <name evidence="2" type="ORF">GCM10007866_05640</name>
</gene>
<sequence>MKTLLASFLVLGFLGGTALAQVPKVENAAITVPSDGKAPVTQIADTRNSETCTQVWVNTVTHVYHVQGSFWYGATAHGTYMCEDDAKRAGNTRGQF</sequence>
<keyword evidence="1" id="KW-0732">Signal</keyword>
<dbReference type="Proteomes" id="UP001156672">
    <property type="component" value="Unassembled WGS sequence"/>
</dbReference>
<comment type="caution">
    <text evidence="3">The sequence shown here is derived from an EMBL/GenBank/DDBJ whole genome shotgun (WGS) entry which is preliminary data.</text>
</comment>
<evidence type="ECO:0000256" key="1">
    <source>
        <dbReference type="SAM" id="SignalP"/>
    </source>
</evidence>
<reference evidence="5" key="3">
    <citation type="journal article" date="2019" name="Int. J. Syst. Evol. Microbiol.">
        <title>The Global Catalogue of Microorganisms (GCM) 10K type strain sequencing project: providing services to taxonomists for standard genome sequencing and annotation.</title>
        <authorList>
            <consortium name="The Broad Institute Genomics Platform"/>
            <consortium name="The Broad Institute Genome Sequencing Center for Infectious Disease"/>
            <person name="Wu L."/>
            <person name="Ma J."/>
        </authorList>
    </citation>
    <scope>NUCLEOTIDE SEQUENCE [LARGE SCALE GENOMIC DNA]</scope>
    <source>
        <strain evidence="5">NBRC 3250</strain>
    </source>
</reference>
<accession>A0AAW3QX71</accession>
<protein>
    <submittedName>
        <fullName evidence="3">Uncharacterized protein</fullName>
    </submittedName>
</protein>
<evidence type="ECO:0000313" key="4">
    <source>
        <dbReference type="Proteomes" id="UP000075682"/>
    </source>
</evidence>
<dbReference type="AlphaFoldDB" id="A0AAW3QX71"/>
<dbReference type="EMBL" id="BSNW01000006">
    <property type="protein sequence ID" value="GLQ68116.1"/>
    <property type="molecule type" value="Genomic_DNA"/>
</dbReference>
<proteinExistence type="predicted"/>
<evidence type="ECO:0000313" key="5">
    <source>
        <dbReference type="Proteomes" id="UP001156672"/>
    </source>
</evidence>
<dbReference type="Proteomes" id="UP000075682">
    <property type="component" value="Unassembled WGS sequence"/>
</dbReference>
<organism evidence="3 4">
    <name type="scientific">Gluconobacter albidus</name>
    <dbReference type="NCBI Taxonomy" id="318683"/>
    <lineage>
        <taxon>Bacteria</taxon>
        <taxon>Pseudomonadati</taxon>
        <taxon>Pseudomonadota</taxon>
        <taxon>Alphaproteobacteria</taxon>
        <taxon>Acetobacterales</taxon>
        <taxon>Acetobacteraceae</taxon>
        <taxon>Gluconobacter</taxon>
    </lineage>
</organism>
<keyword evidence="5" id="KW-1185">Reference proteome</keyword>
<reference evidence="2" key="1">
    <citation type="journal article" date="2014" name="Int. J. Syst. Evol. Microbiol.">
        <title>Complete genome of a new Firmicutes species belonging to the dominant human colonic microbiota ('Ruminococcus bicirculans') reveals two chromosomes and a selective capacity to utilize plant glucans.</title>
        <authorList>
            <consortium name="NISC Comparative Sequencing Program"/>
            <person name="Wegmann U."/>
            <person name="Louis P."/>
            <person name="Goesmann A."/>
            <person name="Henrissat B."/>
            <person name="Duncan S.H."/>
            <person name="Flint H.J."/>
        </authorList>
    </citation>
    <scope>NUCLEOTIDE SEQUENCE</scope>
    <source>
        <strain evidence="2">NBRC 3250</strain>
    </source>
</reference>
<reference evidence="2" key="4">
    <citation type="submission" date="2023-01" db="EMBL/GenBank/DDBJ databases">
        <title>Draft genome sequence of Gluconobacter albidus strain NBRC 3250.</title>
        <authorList>
            <person name="Sun Q."/>
            <person name="Mori K."/>
        </authorList>
    </citation>
    <scope>NUCLEOTIDE SEQUENCE</scope>
    <source>
        <strain evidence="2">NBRC 3250</strain>
    </source>
</reference>
<name>A0AAW3QX71_9PROT</name>
<reference evidence="3 4" key="2">
    <citation type="submission" date="2015-06" db="EMBL/GenBank/DDBJ databases">
        <title>Improved classification and identification of acetic acid bacteria using matrix-assisted laser desorption/ionization time-of-flight mass spectrometry; Gluconobacter nephelii and Gluconobacter uchimurae are later heterotypic synonyms of Gluconobacter japonicus and Gluconobacter oxydans, respectively.</title>
        <authorList>
            <person name="Li L."/>
            <person name="Cleenwerck I."/>
            <person name="De Vuyst L."/>
            <person name="Vandamme P."/>
        </authorList>
    </citation>
    <scope>NUCLEOTIDE SEQUENCE [LARGE SCALE GENOMIC DNA]</scope>
    <source>
        <strain evidence="3 4">LMG 1356</strain>
    </source>
</reference>
<evidence type="ECO:0000313" key="2">
    <source>
        <dbReference type="EMBL" id="GLQ68116.1"/>
    </source>
</evidence>
<feature type="signal peptide" evidence="1">
    <location>
        <begin position="1"/>
        <end position="20"/>
    </location>
</feature>